<evidence type="ECO:0000313" key="1">
    <source>
        <dbReference type="EMBL" id="RAO76944.1"/>
    </source>
</evidence>
<dbReference type="Proteomes" id="UP000248926">
    <property type="component" value="Unassembled WGS sequence"/>
</dbReference>
<dbReference type="OrthoDB" id="5956039at2"/>
<organism evidence="1 2">
    <name type="scientific">Dyella jiangningensis</name>
    <dbReference type="NCBI Taxonomy" id="1379159"/>
    <lineage>
        <taxon>Bacteria</taxon>
        <taxon>Pseudomonadati</taxon>
        <taxon>Pseudomonadota</taxon>
        <taxon>Gammaproteobacteria</taxon>
        <taxon>Lysobacterales</taxon>
        <taxon>Rhodanobacteraceae</taxon>
        <taxon>Dyella</taxon>
    </lineage>
</organism>
<dbReference type="EMBL" id="NFZS01000001">
    <property type="protein sequence ID" value="RAO76944.1"/>
    <property type="molecule type" value="Genomic_DNA"/>
</dbReference>
<gene>
    <name evidence="1" type="ORF">CA260_03270</name>
</gene>
<sequence>MIDYIQAWQCIGCGKIEAPQPCIGVCRDRKVLMVGKDDHERAQGEIDALRAQLAKAHAMLQRFGLAKPHEGQWGRSWVALQEELREALVVLEVPDEAQPATH</sequence>
<accession>A0A328P9L4</accession>
<keyword evidence="2" id="KW-1185">Reference proteome</keyword>
<reference evidence="1 2" key="1">
    <citation type="journal article" date="2018" name="Genet. Mol. Biol.">
        <title>The genome sequence of Dyella jiangningensis FCAV SCS01 from a lignocellulose-decomposing microbial consortium metagenome reveals potential for biotechnological applications.</title>
        <authorList>
            <person name="Desiderato J.G."/>
            <person name="Alvarenga D.O."/>
            <person name="Constancio M.T.L."/>
            <person name="Alves L.M.C."/>
            <person name="Varani A.M."/>
        </authorList>
    </citation>
    <scope>NUCLEOTIDE SEQUENCE [LARGE SCALE GENOMIC DNA]</scope>
    <source>
        <strain evidence="1 2">FCAV SCS01</strain>
    </source>
</reference>
<protein>
    <submittedName>
        <fullName evidence="1">Uncharacterized protein</fullName>
    </submittedName>
</protein>
<comment type="caution">
    <text evidence="1">The sequence shown here is derived from an EMBL/GenBank/DDBJ whole genome shotgun (WGS) entry which is preliminary data.</text>
</comment>
<dbReference type="RefSeq" id="WP_111981005.1">
    <property type="nucleotide sequence ID" value="NZ_NFZS01000001.1"/>
</dbReference>
<dbReference type="AlphaFoldDB" id="A0A328P9L4"/>
<proteinExistence type="predicted"/>
<evidence type="ECO:0000313" key="2">
    <source>
        <dbReference type="Proteomes" id="UP000248926"/>
    </source>
</evidence>
<name>A0A328P9L4_9GAMM</name>